<dbReference type="RefSeq" id="WP_208427999.1">
    <property type="nucleotide sequence ID" value="NZ_JAEPRJ010000001.1"/>
</dbReference>
<gene>
    <name evidence="1" type="ORF">JJN12_01305</name>
</gene>
<dbReference type="EMBL" id="JAEPRJ010000001">
    <property type="protein sequence ID" value="MBK5896426.1"/>
    <property type="molecule type" value="Genomic_DNA"/>
</dbReference>
<keyword evidence="2" id="KW-1185">Reference proteome</keyword>
<proteinExistence type="predicted"/>
<comment type="caution">
    <text evidence="1">The sequence shown here is derived from an EMBL/GenBank/DDBJ whole genome shotgun (WGS) entry which is preliminary data.</text>
</comment>
<name>A0ABS1IX08_9FIRM</name>
<protein>
    <submittedName>
        <fullName evidence="1">Uncharacterized protein</fullName>
    </submittedName>
</protein>
<evidence type="ECO:0000313" key="1">
    <source>
        <dbReference type="EMBL" id="MBK5896426.1"/>
    </source>
</evidence>
<evidence type="ECO:0000313" key="2">
    <source>
        <dbReference type="Proteomes" id="UP000604730"/>
    </source>
</evidence>
<organism evidence="1 2">
    <name type="scientific">Catonella massiliensis</name>
    <dbReference type="NCBI Taxonomy" id="2799636"/>
    <lineage>
        <taxon>Bacteria</taxon>
        <taxon>Bacillati</taxon>
        <taxon>Bacillota</taxon>
        <taxon>Clostridia</taxon>
        <taxon>Lachnospirales</taxon>
        <taxon>Lachnospiraceae</taxon>
        <taxon>Catonella</taxon>
    </lineage>
</organism>
<dbReference type="Proteomes" id="UP000604730">
    <property type="component" value="Unassembled WGS sequence"/>
</dbReference>
<sequence>MYLLRYAFAYAFEYSRMYLDVLAQMDDVNNISVTSVGCGSMIDYRPLVHALEMKRKIDCSIRYVGIDKIDWNYKIRQRQNDELHYLIRNAADFFTNNSRFISDVYFFPKSISEFSDSELNVMANSLLSKKIQKDRFFVCISLREDQGSMDRDIQKTKCLIEAIGKNGFKTK</sequence>
<reference evidence="1 2" key="1">
    <citation type="submission" date="2021-01" db="EMBL/GenBank/DDBJ databases">
        <title>Isolation and description of Catonella massiliensis sp. nov., a novel Catonella species, isolated from a stable periodontitis subject.</title>
        <authorList>
            <person name="Antezack A."/>
            <person name="Boxberger M."/>
            <person name="La Scola B."/>
            <person name="Monnet-Corti V."/>
        </authorList>
    </citation>
    <scope>NUCLEOTIDE SEQUENCE [LARGE SCALE GENOMIC DNA]</scope>
    <source>
        <strain evidence="1 2">Marseille-Q4567</strain>
    </source>
</reference>
<accession>A0ABS1IX08</accession>